<protein>
    <submittedName>
        <fullName evidence="1">Uncharacterized protein</fullName>
    </submittedName>
</protein>
<comment type="caution">
    <text evidence="1">The sequence shown here is derived from an EMBL/GenBank/DDBJ whole genome shotgun (WGS) entry which is preliminary data.</text>
</comment>
<dbReference type="Proteomes" id="UP000245133">
    <property type="component" value="Unassembled WGS sequence"/>
</dbReference>
<name>A0A2P2E3W3_9LEPT</name>
<dbReference type="EMBL" id="BFBB01000008">
    <property type="protein sequence ID" value="GBF51577.1"/>
    <property type="molecule type" value="Genomic_DNA"/>
</dbReference>
<sequence>MKRFLRYKYFGILIFPILLFIFALTQEEEDTFRTVQSYFPKKQSLAKINTLLSLLKEESRNQLSERQKKEFARAIVASSERLLLPDDLLFSGEKPIEFLFLHCIAQTRTGFQTYLKENGRYGILGLPDRQIAEIETKFNAKIDRKFDVYQYSIQYRVFLILFKDYLSKGLSAEKAYNQLFALPENSTEWKNLESTYIKYHEKIIPKNL</sequence>
<dbReference type="RefSeq" id="WP_108977897.1">
    <property type="nucleotide sequence ID" value="NZ_BFBB01000008.1"/>
</dbReference>
<gene>
    <name evidence="1" type="ORF">LPTSP4_31150</name>
</gene>
<reference evidence="1 2" key="1">
    <citation type="submission" date="2018-02" db="EMBL/GenBank/DDBJ databases">
        <title>Novel Leptospira species isolated from soil and water in Japan.</title>
        <authorList>
            <person name="Nakao R."/>
            <person name="Masuzawa T."/>
        </authorList>
    </citation>
    <scope>NUCLEOTIDE SEQUENCE [LARGE SCALE GENOMIC DNA]</scope>
    <source>
        <strain evidence="1 2">YH101</strain>
    </source>
</reference>
<evidence type="ECO:0000313" key="1">
    <source>
        <dbReference type="EMBL" id="GBF51577.1"/>
    </source>
</evidence>
<keyword evidence="2" id="KW-1185">Reference proteome</keyword>
<organism evidence="1 2">
    <name type="scientific">Leptospira ryugenii</name>
    <dbReference type="NCBI Taxonomy" id="1917863"/>
    <lineage>
        <taxon>Bacteria</taxon>
        <taxon>Pseudomonadati</taxon>
        <taxon>Spirochaetota</taxon>
        <taxon>Spirochaetia</taxon>
        <taxon>Leptospirales</taxon>
        <taxon>Leptospiraceae</taxon>
        <taxon>Leptospira</taxon>
    </lineage>
</organism>
<dbReference type="AlphaFoldDB" id="A0A2P2E3W3"/>
<evidence type="ECO:0000313" key="2">
    <source>
        <dbReference type="Proteomes" id="UP000245133"/>
    </source>
</evidence>
<dbReference type="OrthoDB" id="323969at2"/>
<proteinExistence type="predicted"/>
<accession>A0A2P2E3W3</accession>